<evidence type="ECO:0000256" key="1">
    <source>
        <dbReference type="SAM" id="MobiDB-lite"/>
    </source>
</evidence>
<feature type="region of interest" description="Disordered" evidence="1">
    <location>
        <begin position="430"/>
        <end position="451"/>
    </location>
</feature>
<evidence type="ECO:0000313" key="3">
    <source>
        <dbReference type="Proteomes" id="UP001153678"/>
    </source>
</evidence>
<dbReference type="AlphaFoldDB" id="A0A9W4T0R2"/>
<feature type="compositionally biased region" description="Basic and acidic residues" evidence="1">
    <location>
        <begin position="430"/>
        <end position="440"/>
    </location>
</feature>
<accession>A0A9W4T0R2</accession>
<name>A0A9W4T0R2_9GLOM</name>
<reference evidence="2" key="1">
    <citation type="submission" date="2022-08" db="EMBL/GenBank/DDBJ databases">
        <authorList>
            <person name="Kallberg Y."/>
            <person name="Tangrot J."/>
            <person name="Rosling A."/>
        </authorList>
    </citation>
    <scope>NUCLEOTIDE SEQUENCE</scope>
    <source>
        <strain evidence="2">Wild A</strain>
    </source>
</reference>
<evidence type="ECO:0000313" key="2">
    <source>
        <dbReference type="EMBL" id="CAI2187938.1"/>
    </source>
</evidence>
<gene>
    <name evidence="2" type="ORF">FWILDA_LOCUS13331</name>
</gene>
<dbReference type="EMBL" id="CAMKVN010004891">
    <property type="protein sequence ID" value="CAI2187938.1"/>
    <property type="molecule type" value="Genomic_DNA"/>
</dbReference>
<protein>
    <submittedName>
        <fullName evidence="2">9694_t:CDS:1</fullName>
    </submittedName>
</protein>
<comment type="caution">
    <text evidence="2">The sequence shown here is derived from an EMBL/GenBank/DDBJ whole genome shotgun (WGS) entry which is preliminary data.</text>
</comment>
<keyword evidence="3" id="KW-1185">Reference proteome</keyword>
<organism evidence="2 3">
    <name type="scientific">Funneliformis geosporum</name>
    <dbReference type="NCBI Taxonomy" id="1117311"/>
    <lineage>
        <taxon>Eukaryota</taxon>
        <taxon>Fungi</taxon>
        <taxon>Fungi incertae sedis</taxon>
        <taxon>Mucoromycota</taxon>
        <taxon>Glomeromycotina</taxon>
        <taxon>Glomeromycetes</taxon>
        <taxon>Glomerales</taxon>
        <taxon>Glomeraceae</taxon>
        <taxon>Funneliformis</taxon>
    </lineage>
</organism>
<sequence length="580" mass="66794">MLRTVKQIKKAIDKENKKNKRVDGVGKVKIGKPNGQSLTFGEFLTALKNKNVGTNKIFRKSFMVYKPGDLLEEFEPQPEVYQKYYDKELTKSVVSFPSLSKNLLVVPKPTEVAEQMLAKLAANPKVPYYLSTSGLQVIAADNELFFDNTDPSPEVKEKVERLSQMGKKTDKVVERIKKRIENEEDSSRPTFWGTPLEGMTYEKVNACFKRNQKISEDKFNVVAKNPLSVLLYHPEKNLELAREHLDLNHERLLDKLDNLKRKDMDEGAVLEPEKKINFADYSSALIKDTFNTIRYTNWEQVKKYAELELLKKDIKLEEFTKIFSENQIEESSLTGKFKNLWDLNRLFNCEKKGSDINCVAEVIEKDGDLVLTSLHSGQILRKLYDEEKFPVGERVIDWNAAIPQNGVLYRLLYNNLTELKKLAKQKGLKLSEAETEKDTNHTPTFAEHTSEEKIELAAESVKEFAKWARELLTITRITEAELNGGIEDKMEEDFDSLDGKSREREAADLIKVTEYLLNKKRNYVLECTEKKGNLIQFRVIESTDRNEEEIFDKAERKIINILNSEGDPTEIELNDISPAD</sequence>
<proteinExistence type="predicted"/>
<dbReference type="Proteomes" id="UP001153678">
    <property type="component" value="Unassembled WGS sequence"/>
</dbReference>